<reference evidence="3" key="1">
    <citation type="submission" date="2009-09" db="EMBL/GenBank/DDBJ databases">
        <title>The complete chromosome of Sebaldella termitidis ATCC 33386.</title>
        <authorList>
            <consortium name="US DOE Joint Genome Institute (JGI-PGF)"/>
            <person name="Lucas S."/>
            <person name="Copeland A."/>
            <person name="Lapidus A."/>
            <person name="Glavina del Rio T."/>
            <person name="Dalin E."/>
            <person name="Tice H."/>
            <person name="Bruce D."/>
            <person name="Goodwin L."/>
            <person name="Pitluck S."/>
            <person name="Kyrpides N."/>
            <person name="Mavromatis K."/>
            <person name="Ivanova N."/>
            <person name="Mikhailova N."/>
            <person name="Sims D."/>
            <person name="Meincke L."/>
            <person name="Brettin T."/>
            <person name="Detter J.C."/>
            <person name="Han C."/>
            <person name="Larimer F."/>
            <person name="Land M."/>
            <person name="Hauser L."/>
            <person name="Markowitz V."/>
            <person name="Cheng J.F."/>
            <person name="Hugenholtz P."/>
            <person name="Woyke T."/>
            <person name="Wu D."/>
            <person name="Eisen J.A."/>
        </authorList>
    </citation>
    <scope>NUCLEOTIDE SEQUENCE [LARGE SCALE GENOMIC DNA]</scope>
    <source>
        <strain evidence="3">ATCC 33386 / NCTC 11300</strain>
    </source>
</reference>
<accession>D1AN89</accession>
<dbReference type="Pfam" id="PF16784">
    <property type="entry name" value="HNHc_6"/>
    <property type="match status" value="1"/>
</dbReference>
<proteinExistence type="predicted"/>
<dbReference type="eggNOG" id="ENOG5030W1M">
    <property type="taxonomic scope" value="Bacteria"/>
</dbReference>
<evidence type="ECO:0000313" key="2">
    <source>
        <dbReference type="EMBL" id="ACZ09693.1"/>
    </source>
</evidence>
<dbReference type="STRING" id="526218.Sterm_2849"/>
<dbReference type="KEGG" id="str:Sterm_2849"/>
<evidence type="ECO:0000256" key="1">
    <source>
        <dbReference type="SAM" id="Coils"/>
    </source>
</evidence>
<organism evidence="2 3">
    <name type="scientific">Sebaldella termitidis (strain ATCC 33386 / NCTC 11300)</name>
    <dbReference type="NCBI Taxonomy" id="526218"/>
    <lineage>
        <taxon>Bacteria</taxon>
        <taxon>Fusobacteriati</taxon>
        <taxon>Fusobacteriota</taxon>
        <taxon>Fusobacteriia</taxon>
        <taxon>Fusobacteriales</taxon>
        <taxon>Leptotrichiaceae</taxon>
        <taxon>Sebaldella</taxon>
    </lineage>
</organism>
<protein>
    <submittedName>
        <fullName evidence="2">Uncharacterized protein</fullName>
    </submittedName>
</protein>
<keyword evidence="3" id="KW-1185">Reference proteome</keyword>
<gene>
    <name evidence="2" type="ordered locus">Sterm_2849</name>
</gene>
<dbReference type="Proteomes" id="UP000000845">
    <property type="component" value="Chromosome"/>
</dbReference>
<keyword evidence="1" id="KW-0175">Coiled coil</keyword>
<dbReference type="InterPro" id="IPR041242">
    <property type="entry name" value="HNHc_6"/>
</dbReference>
<reference evidence="2 3" key="2">
    <citation type="journal article" date="2010" name="Stand. Genomic Sci.">
        <title>Complete genome sequence of Sebaldella termitidis type strain (NCTC 11300).</title>
        <authorList>
            <person name="Harmon-Smith M."/>
            <person name="Celia L."/>
            <person name="Chertkov O."/>
            <person name="Lapidus A."/>
            <person name="Copeland A."/>
            <person name="Glavina Del Rio T."/>
            <person name="Nolan M."/>
            <person name="Lucas S."/>
            <person name="Tice H."/>
            <person name="Cheng J.F."/>
            <person name="Han C."/>
            <person name="Detter J.C."/>
            <person name="Bruce D."/>
            <person name="Goodwin L."/>
            <person name="Pitluck S."/>
            <person name="Pati A."/>
            <person name="Liolios K."/>
            <person name="Ivanova N."/>
            <person name="Mavromatis K."/>
            <person name="Mikhailova N."/>
            <person name="Chen A."/>
            <person name="Palaniappan K."/>
            <person name="Land M."/>
            <person name="Hauser L."/>
            <person name="Chang Y.J."/>
            <person name="Jeffries C.D."/>
            <person name="Brettin T."/>
            <person name="Goker M."/>
            <person name="Beck B."/>
            <person name="Bristow J."/>
            <person name="Eisen J.A."/>
            <person name="Markowitz V."/>
            <person name="Hugenholtz P."/>
            <person name="Kyrpides N.C."/>
            <person name="Klenk H.P."/>
            <person name="Chen F."/>
        </authorList>
    </citation>
    <scope>NUCLEOTIDE SEQUENCE [LARGE SCALE GENOMIC DNA]</scope>
    <source>
        <strain evidence="3">ATCC 33386 / NCTC 11300</strain>
    </source>
</reference>
<name>D1AN89_SEBTE</name>
<dbReference type="EMBL" id="CP001739">
    <property type="protein sequence ID" value="ACZ09693.1"/>
    <property type="molecule type" value="Genomic_DNA"/>
</dbReference>
<dbReference type="AlphaFoldDB" id="D1AN89"/>
<dbReference type="RefSeq" id="WP_012862287.1">
    <property type="nucleotide sequence ID" value="NC_013517.1"/>
</dbReference>
<feature type="coiled-coil region" evidence="1">
    <location>
        <begin position="17"/>
        <end position="44"/>
    </location>
</feature>
<sequence>MSYFEIDRENNCINAFFPVEKKKLREAKKKAQEWEEELNNYPIRVIPVSMLSQEQNALLHILFKQIGDAIGDERENVKIDLKNEFCRLKEIPVFTFERASKDVLSMELASEFINWTIEKALHLDVNLFLKEKGTGILRHARHFIKEIDQYVIACLRERKCAVCNQRHDPENSYIVDLEHWDNANSIGGYEFDNGLKTRFITLCRKHHQEKHSLGRKDFEERYVLKGVWLNEKLVFDLLDTYKNHFKLFRKELKEGKYDYLKKK</sequence>
<dbReference type="HOGENOM" id="CLU_085718_1_0_0"/>
<evidence type="ECO:0000313" key="3">
    <source>
        <dbReference type="Proteomes" id="UP000000845"/>
    </source>
</evidence>